<accession>A0A1H0SFN7</accession>
<feature type="transmembrane region" description="Helical" evidence="2">
    <location>
        <begin position="80"/>
        <end position="100"/>
    </location>
</feature>
<keyword evidence="2" id="KW-1133">Transmembrane helix</keyword>
<reference evidence="3 4" key="1">
    <citation type="submission" date="2016-10" db="EMBL/GenBank/DDBJ databases">
        <authorList>
            <person name="de Groot N.N."/>
        </authorList>
    </citation>
    <scope>NUCLEOTIDE SEQUENCE [LARGE SCALE GENOMIC DNA]</scope>
    <source>
        <strain evidence="4">P4-7,KCTC 19426,CECT 7604</strain>
    </source>
</reference>
<dbReference type="Proteomes" id="UP000198741">
    <property type="component" value="Chromosome I"/>
</dbReference>
<dbReference type="RefSeq" id="WP_090479683.1">
    <property type="nucleotide sequence ID" value="NZ_LT629710.1"/>
</dbReference>
<dbReference type="AlphaFoldDB" id="A0A1H0SFN7"/>
<protein>
    <submittedName>
        <fullName evidence="3">Uncharacterized protein</fullName>
    </submittedName>
</protein>
<feature type="region of interest" description="Disordered" evidence="1">
    <location>
        <begin position="153"/>
        <end position="172"/>
    </location>
</feature>
<evidence type="ECO:0000256" key="2">
    <source>
        <dbReference type="SAM" id="Phobius"/>
    </source>
</evidence>
<evidence type="ECO:0000256" key="1">
    <source>
        <dbReference type="SAM" id="MobiDB-lite"/>
    </source>
</evidence>
<keyword evidence="2" id="KW-0472">Membrane</keyword>
<feature type="transmembrane region" description="Helical" evidence="2">
    <location>
        <begin position="112"/>
        <end position="133"/>
    </location>
</feature>
<evidence type="ECO:0000313" key="4">
    <source>
        <dbReference type="Proteomes" id="UP000198741"/>
    </source>
</evidence>
<organism evidence="3 4">
    <name type="scientific">Nakamurella panacisegetis</name>
    <dbReference type="NCBI Taxonomy" id="1090615"/>
    <lineage>
        <taxon>Bacteria</taxon>
        <taxon>Bacillati</taxon>
        <taxon>Actinomycetota</taxon>
        <taxon>Actinomycetes</taxon>
        <taxon>Nakamurellales</taxon>
        <taxon>Nakamurellaceae</taxon>
        <taxon>Nakamurella</taxon>
    </lineage>
</organism>
<keyword evidence="4" id="KW-1185">Reference proteome</keyword>
<proteinExistence type="predicted"/>
<feature type="transmembrane region" description="Helical" evidence="2">
    <location>
        <begin position="53"/>
        <end position="73"/>
    </location>
</feature>
<keyword evidence="2" id="KW-0812">Transmembrane</keyword>
<sequence>MAGTGLGLSLAVGGTFGSWVVSGGVERNSYAIVGIIDRLGVLGDGFGAHALSWWPLLGPLAIVPVIAGILRWWRTASVLSLLFGVLIGVIGAGVLAVASGHRTAGIALDPSGPVVTVIGAVLVLCGSIPHLVLERRRRRLPPIHPFHVSAEPFADSSRRTHQPDSYEAHRYQ</sequence>
<evidence type="ECO:0000313" key="3">
    <source>
        <dbReference type="EMBL" id="SDP40329.1"/>
    </source>
</evidence>
<dbReference type="OrthoDB" id="3691820at2"/>
<feature type="compositionally biased region" description="Basic and acidic residues" evidence="1">
    <location>
        <begin position="156"/>
        <end position="172"/>
    </location>
</feature>
<dbReference type="EMBL" id="LT629710">
    <property type="protein sequence ID" value="SDP40329.1"/>
    <property type="molecule type" value="Genomic_DNA"/>
</dbReference>
<gene>
    <name evidence="3" type="ORF">SAMN04515671_4070</name>
</gene>
<name>A0A1H0SFN7_9ACTN</name>